<accession>A0ABN9LC87</accession>
<feature type="region of interest" description="Disordered" evidence="1">
    <location>
        <begin position="127"/>
        <end position="155"/>
    </location>
</feature>
<comment type="caution">
    <text evidence="2">The sequence shown here is derived from an EMBL/GenBank/DDBJ whole genome shotgun (WGS) entry which is preliminary data.</text>
</comment>
<gene>
    <name evidence="2" type="ORF">RIMI_LOCUS7608882</name>
</gene>
<feature type="region of interest" description="Disordered" evidence="1">
    <location>
        <begin position="188"/>
        <end position="207"/>
    </location>
</feature>
<name>A0ABN9LC87_9NEOB</name>
<sequence>MAVWRRHPSNIRDLEQFAKEEWSKIPAEHCKKLIDGYRKRAEQSTPEPWLKIRRGRLVMKMGGAAADRRRPFDLTSSYIGGLSTALQNAVDKSLMPVGEEDFGENKESSGNGRKSPSVFDLMISDVKEKSQQQDTKDDSILKSPEIRDDHEKIKQTNKQLDHLKNLTATMELGRSHSNRDRILQMKSHRNGSQAGRPIQVVGGSPTSVRKPLEDVTVVLAGLH</sequence>
<feature type="non-terminal residue" evidence="2">
    <location>
        <position position="223"/>
    </location>
</feature>
<keyword evidence="3" id="KW-1185">Reference proteome</keyword>
<evidence type="ECO:0000313" key="2">
    <source>
        <dbReference type="EMBL" id="CAJ0938551.1"/>
    </source>
</evidence>
<reference evidence="2" key="1">
    <citation type="submission" date="2023-07" db="EMBL/GenBank/DDBJ databases">
        <authorList>
            <person name="Stuckert A."/>
        </authorList>
    </citation>
    <scope>NUCLEOTIDE SEQUENCE</scope>
</reference>
<evidence type="ECO:0000313" key="3">
    <source>
        <dbReference type="Proteomes" id="UP001176940"/>
    </source>
</evidence>
<protein>
    <submittedName>
        <fullName evidence="2">Uncharacterized protein</fullName>
    </submittedName>
</protein>
<dbReference type="Proteomes" id="UP001176940">
    <property type="component" value="Unassembled WGS sequence"/>
</dbReference>
<proteinExistence type="predicted"/>
<feature type="region of interest" description="Disordered" evidence="1">
    <location>
        <begin position="99"/>
        <end position="118"/>
    </location>
</feature>
<dbReference type="EMBL" id="CAUEEQ010014528">
    <property type="protein sequence ID" value="CAJ0938551.1"/>
    <property type="molecule type" value="Genomic_DNA"/>
</dbReference>
<evidence type="ECO:0000256" key="1">
    <source>
        <dbReference type="SAM" id="MobiDB-lite"/>
    </source>
</evidence>
<organism evidence="2 3">
    <name type="scientific">Ranitomeya imitator</name>
    <name type="common">mimic poison frog</name>
    <dbReference type="NCBI Taxonomy" id="111125"/>
    <lineage>
        <taxon>Eukaryota</taxon>
        <taxon>Metazoa</taxon>
        <taxon>Chordata</taxon>
        <taxon>Craniata</taxon>
        <taxon>Vertebrata</taxon>
        <taxon>Euteleostomi</taxon>
        <taxon>Amphibia</taxon>
        <taxon>Batrachia</taxon>
        <taxon>Anura</taxon>
        <taxon>Neobatrachia</taxon>
        <taxon>Hyloidea</taxon>
        <taxon>Dendrobatidae</taxon>
        <taxon>Dendrobatinae</taxon>
        <taxon>Ranitomeya</taxon>
    </lineage>
</organism>